<dbReference type="RefSeq" id="XP_003081684.1">
    <property type="nucleotide sequence ID" value="XM_003081636.1"/>
</dbReference>
<accession>A0A454XXJ7</accession>
<dbReference type="Proteomes" id="UP000195557">
    <property type="component" value="Unassembled WGS sequence"/>
</dbReference>
<sequence length="141" mass="15470">MSTLARAALCAHARRAALARGRSPIARARAYVAHAGGSFENVTSDDLREMIETADDSDVMFVDVREKDEWDALKVRRFELKPLSDVGSWLNALPREKKLVVMCKLGGRSARACDALVAAGYDNVYNVLGGITEYSEKYGSD</sequence>
<dbReference type="InParanoid" id="Q00ZS4"/>
<dbReference type="InterPro" id="IPR036873">
    <property type="entry name" value="Rhodanese-like_dom_sf"/>
</dbReference>
<accession>Q00ZS4</accession>
<dbReference type="AlphaFoldDB" id="Q00ZS4"/>
<dbReference type="InterPro" id="IPR050229">
    <property type="entry name" value="GlpE_sulfurtransferase"/>
</dbReference>
<evidence type="ECO:0000313" key="4">
    <source>
        <dbReference type="Proteomes" id="UP000009170"/>
    </source>
</evidence>
<protein>
    <submittedName>
        <fullName evidence="2 3">Rhodanese-like domain</fullName>
    </submittedName>
</protein>
<reference evidence="3" key="3">
    <citation type="submission" date="2017-04" db="EMBL/GenBank/DDBJ databases">
        <title>Population genomics of picophytoplankton unveils novel chromosome hypervariability.</title>
        <authorList>
            <consortium name="DOE Joint Genome Institute"/>
            <person name="Blanc-Mathieu R."/>
            <person name="Krasovec M."/>
            <person name="Hebrard M."/>
            <person name="Yau S."/>
            <person name="Desgranges E."/>
            <person name="Martin J."/>
            <person name="Schackwitz W."/>
            <person name="Kuo A."/>
            <person name="Salin G."/>
            <person name="Donnadieu C."/>
            <person name="Desdevises Y."/>
            <person name="Sanchez-Ferandin S."/>
            <person name="Moreau H."/>
            <person name="Rivals E."/>
            <person name="Grigoriev I.V."/>
            <person name="Grimsley N."/>
            <person name="Eyre-Walker A."/>
            <person name="Piganeau G."/>
        </authorList>
    </citation>
    <scope>NUCLEOTIDE SEQUENCE [LARGE SCALE GENOMIC DNA]</scope>
    <source>
        <strain evidence="3">RCC 1115</strain>
    </source>
</reference>
<dbReference type="KEGG" id="ota:OT_ostta10g02470"/>
<dbReference type="FunCoup" id="Q00ZS4">
    <property type="interactions" value="96"/>
</dbReference>
<dbReference type="PANTHER" id="PTHR43031">
    <property type="entry name" value="FAD-DEPENDENT OXIDOREDUCTASE"/>
    <property type="match status" value="1"/>
</dbReference>
<dbReference type="Gene3D" id="3.40.250.10">
    <property type="entry name" value="Rhodanese-like domain"/>
    <property type="match status" value="1"/>
</dbReference>
<dbReference type="InterPro" id="IPR001763">
    <property type="entry name" value="Rhodanese-like_dom"/>
</dbReference>
<dbReference type="PANTHER" id="PTHR43031:SF16">
    <property type="entry name" value="OXIDOREDUCTASE"/>
    <property type="match status" value="1"/>
</dbReference>
<dbReference type="PROSITE" id="PS50206">
    <property type="entry name" value="RHODANESE_3"/>
    <property type="match status" value="1"/>
</dbReference>
<dbReference type="GeneID" id="9832224"/>
<dbReference type="STRING" id="70448.Q00ZS4"/>
<proteinExistence type="predicted"/>
<dbReference type="Proteomes" id="UP000009170">
    <property type="component" value="Unassembled WGS sequence"/>
</dbReference>
<dbReference type="EMBL" id="CAID01000010">
    <property type="protein sequence ID" value="CAL56208.1"/>
    <property type="molecule type" value="Genomic_DNA"/>
</dbReference>
<accession>A0A1Y5I3H5</accession>
<feature type="domain" description="Rhodanese" evidence="1">
    <location>
        <begin position="55"/>
        <end position="136"/>
    </location>
</feature>
<organism evidence="2 4">
    <name type="scientific">Ostreococcus tauri</name>
    <name type="common">Marine green alga</name>
    <dbReference type="NCBI Taxonomy" id="70448"/>
    <lineage>
        <taxon>Eukaryota</taxon>
        <taxon>Viridiplantae</taxon>
        <taxon>Chlorophyta</taxon>
        <taxon>Mamiellophyceae</taxon>
        <taxon>Mamiellales</taxon>
        <taxon>Bathycoccaceae</taxon>
        <taxon>Ostreococcus</taxon>
    </lineage>
</organism>
<dbReference type="SMART" id="SM00450">
    <property type="entry name" value="RHOD"/>
    <property type="match status" value="1"/>
</dbReference>
<reference evidence="2 4" key="1">
    <citation type="journal article" date="2006" name="Proc. Natl. Acad. Sci. U.S.A.">
        <title>Genome analysis of the smallest free-living eukaryote Ostreococcus tauri unveils many unique features.</title>
        <authorList>
            <person name="Derelle E."/>
            <person name="Ferraz C."/>
            <person name="Rombauts S."/>
            <person name="Rouze P."/>
            <person name="Worden A.Z."/>
            <person name="Robbens S."/>
            <person name="Partensky F."/>
            <person name="Degroeve S."/>
            <person name="Echeynie S."/>
            <person name="Cooke R."/>
            <person name="Saeys Y."/>
            <person name="Wuyts J."/>
            <person name="Jabbari K."/>
            <person name="Bowler C."/>
            <person name="Panaud O."/>
            <person name="Piegu B."/>
            <person name="Ball S.G."/>
            <person name="Ral J.-P."/>
            <person name="Bouget F.-Y."/>
            <person name="Piganeau G."/>
            <person name="De Baets B."/>
            <person name="Picard A."/>
            <person name="Delseny M."/>
            <person name="Demaille J."/>
            <person name="Van de Peer Y."/>
            <person name="Moreau H."/>
        </authorList>
    </citation>
    <scope>NUCLEOTIDE SEQUENCE [LARGE SCALE GENOMIC DNA]</scope>
    <source>
        <strain evidence="2 4">OTTH0595</strain>
    </source>
</reference>
<evidence type="ECO:0000313" key="2">
    <source>
        <dbReference type="EMBL" id="CAL56208.1"/>
    </source>
</evidence>
<name>Q00ZS4_OSTTA</name>
<dbReference type="Pfam" id="PF00581">
    <property type="entry name" value="Rhodanese"/>
    <property type="match status" value="1"/>
</dbReference>
<gene>
    <name evidence="3" type="ORF">BE221DRAFT_207725</name>
    <name evidence="2" type="ORF">OT_ostta10g02470</name>
</gene>
<reference evidence="2" key="2">
    <citation type="journal article" date="2014" name="BMC Genomics">
        <title>An improved genome of the model marine alga Ostreococcus tauri unfolds by assessing Illumina de novo assemblies.</title>
        <authorList>
            <person name="Blanc-Mathieu R."/>
            <person name="Verhelst B."/>
            <person name="Derelle E."/>
            <person name="Rombauts S."/>
            <person name="Bouget F.Y."/>
            <person name="Carre I."/>
            <person name="Chateau A."/>
            <person name="Eyre-Walker A."/>
            <person name="Grimsley N."/>
            <person name="Moreau H."/>
            <person name="Piegu B."/>
            <person name="Rivals E."/>
            <person name="Schackwitz W."/>
            <person name="Van de Peer Y."/>
            <person name="Piganeau G."/>
        </authorList>
    </citation>
    <scope>NUCLEOTIDE SEQUENCE</scope>
    <source>
        <strain evidence="2">RCC4221</strain>
    </source>
</reference>
<keyword evidence="4" id="KW-1185">Reference proteome</keyword>
<dbReference type="SUPFAM" id="SSF52821">
    <property type="entry name" value="Rhodanese/Cell cycle control phosphatase"/>
    <property type="match status" value="1"/>
</dbReference>
<dbReference type="OMA" id="KKLVVMC"/>
<dbReference type="OrthoDB" id="498241at2759"/>
<dbReference type="EMBL" id="KZ155832">
    <property type="protein sequence ID" value="OUS43267.1"/>
    <property type="molecule type" value="Genomic_DNA"/>
</dbReference>
<evidence type="ECO:0000259" key="1">
    <source>
        <dbReference type="PROSITE" id="PS50206"/>
    </source>
</evidence>
<evidence type="ECO:0000313" key="3">
    <source>
        <dbReference type="EMBL" id="OUS43267.1"/>
    </source>
</evidence>